<accession>A0A085TX44</accession>
<evidence type="ECO:0000256" key="4">
    <source>
        <dbReference type="ARBA" id="ARBA00009000"/>
    </source>
</evidence>
<dbReference type="Pfam" id="PF00128">
    <property type="entry name" value="Alpha-amylase"/>
    <property type="match status" value="1"/>
</dbReference>
<dbReference type="AlphaFoldDB" id="A0A085TX44"/>
<comment type="function">
    <text evidence="2 10">Catalyzes the formation of the alpha-1,6-glucosidic linkages in glycogen by scission of a 1,4-alpha-linked oligosaccharide from growing alpha-1,4-glucan chains and the subsequent attachment of the oligosaccharide to the alpha-1,6 position.</text>
</comment>
<keyword evidence="7 10" id="KW-0808">Transferase</keyword>
<feature type="domain" description="Glycosyl hydrolase family 13 catalytic" evidence="12">
    <location>
        <begin position="241"/>
        <end position="589"/>
    </location>
</feature>
<evidence type="ECO:0000256" key="2">
    <source>
        <dbReference type="ARBA" id="ARBA00002953"/>
    </source>
</evidence>
<protein>
    <recommendedName>
        <fullName evidence="10">1,4-alpha-glucan branching enzyme GlgB</fullName>
        <ecNumber evidence="10">2.4.1.18</ecNumber>
    </recommendedName>
    <alternativeName>
        <fullName evidence="10">1,4-alpha-D-glucan:1,4-alpha-D-glucan 6-glucosyl-transferase</fullName>
    </alternativeName>
    <alternativeName>
        <fullName evidence="10">Alpha-(1-&gt;4)-glucan branching enzyme</fullName>
    </alternativeName>
    <alternativeName>
        <fullName evidence="10">Glycogen branching enzyme</fullName>
        <shortName evidence="10">BE</shortName>
    </alternativeName>
</protein>
<feature type="active site" description="Proton donor" evidence="10 11">
    <location>
        <position position="449"/>
    </location>
</feature>
<dbReference type="Pfam" id="PF22019">
    <property type="entry name" value="GlgB_N"/>
    <property type="match status" value="1"/>
</dbReference>
<dbReference type="InterPro" id="IPR006047">
    <property type="entry name" value="GH13_cat_dom"/>
</dbReference>
<dbReference type="PATRIC" id="fig|1317124.6.peg.1553"/>
<evidence type="ECO:0000256" key="6">
    <source>
        <dbReference type="ARBA" id="ARBA00022676"/>
    </source>
</evidence>
<dbReference type="STRING" id="1317124.DW2_07677"/>
<dbReference type="SUPFAM" id="SSF51445">
    <property type="entry name" value="(Trans)glycosidases"/>
    <property type="match status" value="1"/>
</dbReference>
<dbReference type="GO" id="GO:0005829">
    <property type="term" value="C:cytosol"/>
    <property type="evidence" value="ECO:0007669"/>
    <property type="project" value="TreeGrafter"/>
</dbReference>
<dbReference type="FunFam" id="3.20.20.80:FF:000003">
    <property type="entry name" value="1,4-alpha-glucan branching enzyme GlgB"/>
    <property type="match status" value="1"/>
</dbReference>
<dbReference type="EMBL" id="AQRC01000005">
    <property type="protein sequence ID" value="KFE35291.1"/>
    <property type="molecule type" value="Genomic_DNA"/>
</dbReference>
<dbReference type="CDD" id="cd11322">
    <property type="entry name" value="AmyAc_Glg_BE"/>
    <property type="match status" value="1"/>
</dbReference>
<dbReference type="InterPro" id="IPR054169">
    <property type="entry name" value="GlgB_N"/>
</dbReference>
<dbReference type="NCBIfam" id="NF003811">
    <property type="entry name" value="PRK05402.1"/>
    <property type="match status" value="1"/>
</dbReference>
<dbReference type="InterPro" id="IPR006407">
    <property type="entry name" value="GlgB"/>
</dbReference>
<comment type="subunit">
    <text evidence="10">Monomer.</text>
</comment>
<dbReference type="SUPFAM" id="SSF81296">
    <property type="entry name" value="E set domains"/>
    <property type="match status" value="2"/>
</dbReference>
<comment type="pathway">
    <text evidence="3 10">Glycan biosynthesis; glycogen biosynthesis.</text>
</comment>
<evidence type="ECO:0000256" key="8">
    <source>
        <dbReference type="ARBA" id="ARBA00023056"/>
    </source>
</evidence>
<gene>
    <name evidence="10" type="primary">glgB</name>
    <name evidence="13" type="ORF">DW2_07677</name>
</gene>
<evidence type="ECO:0000313" key="14">
    <source>
        <dbReference type="Proteomes" id="UP000028607"/>
    </source>
</evidence>
<dbReference type="InterPro" id="IPR017853">
    <property type="entry name" value="GH"/>
</dbReference>
<name>A0A085TX44_9RHOB</name>
<sequence>MALDPAQARELIEATHPDPFSVLGLHEGQIVAMVPGADRVWALGDEEVELEPVIAGIFAGPWREKGYRLRAQNAQSTWDFDDPYGFDPVLGPIDEFLIGEGTHKRLWEKLGAHAITHQGVEGVHFAVWAPNARRVSVVGEFNYWDGRRHQMRRIGATGVWEIFVPGIHQGALYKYELLDAAGKPLPLKADPVGFGAEHPPAQASVVRNLGLHHFGDARWCDERAAKHERHAPISIYEVHLGSWVRIWDEGGRPLSYHELAEKLVDYVCDMGFTHIELLPITEHPFDGSWGYQPIGLYAPTIRHGRPEEFAEFVDAAHRRGIGVILDWVPGHFPTDDHGLRRFDGTALYEHADPKEGFHQDWNTLIYNYGRREVSNYLLANALYWLEEYHLDGLRVDAVASMLYRDYSRAEGEWIPNKYGGRENLEAIAFLQAMNAASYGGAEGIMTVAEESTAYPGVTRPVHDGGLGFGYKWNMGWMNDTLRYFARDPVYRKHHHDELTFASSYIYSENFILPISHDEVVHGKGSMLGKMPGSEEEKYANLRAFYAFQWAHPGKKLLFMGQEFGQWSEWSHERELDWYLLRDGRHAGLRDLLRDLNGLYRDLPALHWGDCDPEGFAWIEADDAEASVFVFERRAPGAAPVVVAANLTPIERIYRLGLPHEGEWVEILNTDSAHYGGGNRGNLGAVRAEAEAQSRCACSAEVYLPPLSVVMFTPV</sequence>
<dbReference type="NCBIfam" id="TIGR01515">
    <property type="entry name" value="branching_enzym"/>
    <property type="match status" value="1"/>
</dbReference>
<dbReference type="GO" id="GO:0004553">
    <property type="term" value="F:hydrolase activity, hydrolyzing O-glycosyl compounds"/>
    <property type="evidence" value="ECO:0007669"/>
    <property type="project" value="InterPro"/>
</dbReference>
<dbReference type="InterPro" id="IPR044143">
    <property type="entry name" value="GlgB_N_E_set_prok"/>
</dbReference>
<dbReference type="RefSeq" id="WP_038145180.1">
    <property type="nucleotide sequence ID" value="NZ_AQRC01000005.1"/>
</dbReference>
<dbReference type="eggNOG" id="COG0296">
    <property type="taxonomic scope" value="Bacteria"/>
</dbReference>
<dbReference type="GO" id="GO:0043169">
    <property type="term" value="F:cation binding"/>
    <property type="evidence" value="ECO:0007669"/>
    <property type="project" value="InterPro"/>
</dbReference>
<dbReference type="FunFam" id="2.60.40.10:FF:000169">
    <property type="entry name" value="1,4-alpha-glucan branching enzyme GlgB"/>
    <property type="match status" value="1"/>
</dbReference>
<dbReference type="PIRSF" id="PIRSF000463">
    <property type="entry name" value="GlgB"/>
    <property type="match status" value="1"/>
</dbReference>
<dbReference type="InterPro" id="IPR013783">
    <property type="entry name" value="Ig-like_fold"/>
</dbReference>
<dbReference type="EC" id="2.4.1.18" evidence="10"/>
<evidence type="ECO:0000256" key="7">
    <source>
        <dbReference type="ARBA" id="ARBA00022679"/>
    </source>
</evidence>
<dbReference type="UniPathway" id="UPA00164"/>
<evidence type="ECO:0000256" key="5">
    <source>
        <dbReference type="ARBA" id="ARBA00022600"/>
    </source>
</evidence>
<dbReference type="NCBIfam" id="NF008967">
    <property type="entry name" value="PRK12313.1"/>
    <property type="match status" value="1"/>
</dbReference>
<dbReference type="Gene3D" id="2.60.40.1180">
    <property type="entry name" value="Golgi alpha-mannosidase II"/>
    <property type="match status" value="1"/>
</dbReference>
<dbReference type="PANTHER" id="PTHR43651:SF3">
    <property type="entry name" value="1,4-ALPHA-GLUCAN-BRANCHING ENZYME"/>
    <property type="match status" value="1"/>
</dbReference>
<dbReference type="Gene3D" id="2.60.40.10">
    <property type="entry name" value="Immunoglobulins"/>
    <property type="match status" value="1"/>
</dbReference>
<dbReference type="InterPro" id="IPR006048">
    <property type="entry name" value="A-amylase/branching_C"/>
</dbReference>
<dbReference type="InterPro" id="IPR037439">
    <property type="entry name" value="Branching_enzy"/>
</dbReference>
<evidence type="ECO:0000259" key="12">
    <source>
        <dbReference type="SMART" id="SM00642"/>
    </source>
</evidence>
<dbReference type="OrthoDB" id="9800174at2"/>
<dbReference type="Pfam" id="PF02806">
    <property type="entry name" value="Alpha-amylase_C"/>
    <property type="match status" value="1"/>
</dbReference>
<dbReference type="Gene3D" id="3.20.20.80">
    <property type="entry name" value="Glycosidases"/>
    <property type="match status" value="1"/>
</dbReference>
<reference evidence="13 14" key="2">
    <citation type="journal article" date="2015" name="Antonie Van Leeuwenhoek">
        <title>Thioclava indica sp. nov., isolated from surface seawater of the Indian Ocean.</title>
        <authorList>
            <person name="Liu Y."/>
            <person name="Lai Q."/>
            <person name="Du J."/>
            <person name="Xu H."/>
            <person name="Jiang L."/>
            <person name="Shao Z."/>
        </authorList>
    </citation>
    <scope>NUCLEOTIDE SEQUENCE [LARGE SCALE GENOMIC DNA]</scope>
    <source>
        <strain evidence="13 14">13D2W-2</strain>
    </source>
</reference>
<dbReference type="SMART" id="SM00642">
    <property type="entry name" value="Aamy"/>
    <property type="match status" value="1"/>
</dbReference>
<dbReference type="FunFam" id="2.60.40.1180:FF:000002">
    <property type="entry name" value="1,4-alpha-glucan branching enzyme GlgB"/>
    <property type="match status" value="1"/>
</dbReference>
<evidence type="ECO:0000256" key="11">
    <source>
        <dbReference type="PIRSR" id="PIRSR000463-1"/>
    </source>
</evidence>
<keyword evidence="6 10" id="KW-0328">Glycosyltransferase</keyword>
<keyword evidence="9 10" id="KW-0119">Carbohydrate metabolism</keyword>
<evidence type="ECO:0000313" key="13">
    <source>
        <dbReference type="EMBL" id="KFE35291.1"/>
    </source>
</evidence>
<keyword evidence="8 10" id="KW-0320">Glycogen biosynthesis</keyword>
<evidence type="ECO:0000256" key="3">
    <source>
        <dbReference type="ARBA" id="ARBA00004964"/>
    </source>
</evidence>
<comment type="catalytic activity">
    <reaction evidence="1 10">
        <text>Transfers a segment of a (1-&gt;4)-alpha-D-glucan chain to a primary hydroxy group in a similar glucan chain.</text>
        <dbReference type="EC" id="2.4.1.18"/>
    </reaction>
</comment>
<keyword evidence="14" id="KW-1185">Reference proteome</keyword>
<comment type="similarity">
    <text evidence="4 10">Belongs to the glycosyl hydrolase 13 family. GlgB subfamily.</text>
</comment>
<dbReference type="CDD" id="cd02855">
    <property type="entry name" value="E_set_GBE_prok_N"/>
    <property type="match status" value="1"/>
</dbReference>
<dbReference type="InterPro" id="IPR004193">
    <property type="entry name" value="Glyco_hydro_13_N"/>
</dbReference>
<keyword evidence="5 10" id="KW-0321">Glycogen metabolism</keyword>
<dbReference type="PANTHER" id="PTHR43651">
    <property type="entry name" value="1,4-ALPHA-GLUCAN-BRANCHING ENZYME"/>
    <property type="match status" value="1"/>
</dbReference>
<comment type="caution">
    <text evidence="13">The sequence shown here is derived from an EMBL/GenBank/DDBJ whole genome shotgun (WGS) entry which is preliminary data.</text>
</comment>
<evidence type="ECO:0000256" key="10">
    <source>
        <dbReference type="HAMAP-Rule" id="MF_00685"/>
    </source>
</evidence>
<dbReference type="InterPro" id="IPR014756">
    <property type="entry name" value="Ig_E-set"/>
</dbReference>
<dbReference type="Proteomes" id="UP000028607">
    <property type="component" value="Unassembled WGS sequence"/>
</dbReference>
<reference evidence="14" key="1">
    <citation type="submission" date="2013-04" db="EMBL/GenBank/DDBJ databases">
        <title>Thioclava sp. 13D2W-2 Genome Sequencing.</title>
        <authorList>
            <person name="Lai Q."/>
            <person name="Li G."/>
            <person name="Shao Z."/>
        </authorList>
    </citation>
    <scope>NUCLEOTIDE SEQUENCE [LARGE SCALE GENOMIC DNA]</scope>
    <source>
        <strain evidence="14">13D2W-2</strain>
    </source>
</reference>
<dbReference type="HAMAP" id="MF_00685">
    <property type="entry name" value="GlgB"/>
    <property type="match status" value="1"/>
</dbReference>
<evidence type="ECO:0000256" key="1">
    <source>
        <dbReference type="ARBA" id="ARBA00000826"/>
    </source>
</evidence>
<feature type="active site" description="Nucleophile" evidence="10 11">
    <location>
        <position position="396"/>
    </location>
</feature>
<proteinExistence type="inferred from homology"/>
<dbReference type="GO" id="GO:0005978">
    <property type="term" value="P:glycogen biosynthetic process"/>
    <property type="evidence" value="ECO:0007669"/>
    <property type="project" value="UniProtKB-UniRule"/>
</dbReference>
<dbReference type="Pfam" id="PF02922">
    <property type="entry name" value="CBM_48"/>
    <property type="match status" value="1"/>
</dbReference>
<organism evidence="13 14">
    <name type="scientific">Thioclava atlantica</name>
    <dbReference type="NCBI Taxonomy" id="1317124"/>
    <lineage>
        <taxon>Bacteria</taxon>
        <taxon>Pseudomonadati</taxon>
        <taxon>Pseudomonadota</taxon>
        <taxon>Alphaproteobacteria</taxon>
        <taxon>Rhodobacterales</taxon>
        <taxon>Paracoccaceae</taxon>
        <taxon>Thioclava</taxon>
    </lineage>
</organism>
<dbReference type="GO" id="GO:0003844">
    <property type="term" value="F:1,4-alpha-glucan branching enzyme activity"/>
    <property type="evidence" value="ECO:0007669"/>
    <property type="project" value="UniProtKB-UniRule"/>
</dbReference>
<evidence type="ECO:0000256" key="9">
    <source>
        <dbReference type="ARBA" id="ARBA00023277"/>
    </source>
</evidence>
<dbReference type="SUPFAM" id="SSF51011">
    <property type="entry name" value="Glycosyl hydrolase domain"/>
    <property type="match status" value="1"/>
</dbReference>
<dbReference type="InterPro" id="IPR013780">
    <property type="entry name" value="Glyco_hydro_b"/>
</dbReference>